<protein>
    <submittedName>
        <fullName evidence="3">TadE-like protein</fullName>
    </submittedName>
</protein>
<keyword evidence="4" id="KW-1185">Reference proteome</keyword>
<feature type="compositionally biased region" description="Basic and acidic residues" evidence="1">
    <location>
        <begin position="11"/>
        <end position="20"/>
    </location>
</feature>
<dbReference type="AlphaFoldDB" id="A0A4Q7UL64"/>
<dbReference type="EMBL" id="SHKK01000001">
    <property type="protein sequence ID" value="RZT82205.1"/>
    <property type="molecule type" value="Genomic_DNA"/>
</dbReference>
<evidence type="ECO:0000313" key="4">
    <source>
        <dbReference type="Proteomes" id="UP000293781"/>
    </source>
</evidence>
<dbReference type="Proteomes" id="UP000293781">
    <property type="component" value="Unassembled WGS sequence"/>
</dbReference>
<evidence type="ECO:0000256" key="2">
    <source>
        <dbReference type="SAM" id="Phobius"/>
    </source>
</evidence>
<feature type="transmembrane region" description="Helical" evidence="2">
    <location>
        <begin position="58"/>
        <end position="80"/>
    </location>
</feature>
<accession>A0A4Q7UL64</accession>
<keyword evidence="2" id="KW-1133">Transmembrane helix</keyword>
<evidence type="ECO:0000313" key="3">
    <source>
        <dbReference type="EMBL" id="RZT82205.1"/>
    </source>
</evidence>
<dbReference type="NCBIfam" id="NF041390">
    <property type="entry name" value="TadE_Rv3655c"/>
    <property type="match status" value="1"/>
</dbReference>
<name>A0A4Q7UL64_9ACTN</name>
<dbReference type="InterPro" id="IPR049790">
    <property type="entry name" value="Rv3655c/TadE"/>
</dbReference>
<keyword evidence="2" id="KW-0812">Transmembrane</keyword>
<comment type="caution">
    <text evidence="3">The sequence shown here is derived from an EMBL/GenBank/DDBJ whole genome shotgun (WGS) entry which is preliminary data.</text>
</comment>
<evidence type="ECO:0000256" key="1">
    <source>
        <dbReference type="SAM" id="MobiDB-lite"/>
    </source>
</evidence>
<gene>
    <name evidence="3" type="ORF">EV382_5508</name>
</gene>
<feature type="region of interest" description="Disordered" evidence="1">
    <location>
        <begin position="1"/>
        <end position="22"/>
    </location>
</feature>
<organism evidence="3 4">
    <name type="scientific">Micromonospora violae</name>
    <dbReference type="NCBI Taxonomy" id="1278207"/>
    <lineage>
        <taxon>Bacteria</taxon>
        <taxon>Bacillati</taxon>
        <taxon>Actinomycetota</taxon>
        <taxon>Actinomycetes</taxon>
        <taxon>Micromonosporales</taxon>
        <taxon>Micromonosporaceae</taxon>
        <taxon>Micromonospora</taxon>
    </lineage>
</organism>
<reference evidence="3 4" key="1">
    <citation type="submission" date="2019-02" db="EMBL/GenBank/DDBJ databases">
        <title>Sequencing the genomes of 1000 actinobacteria strains.</title>
        <authorList>
            <person name="Klenk H.-P."/>
        </authorList>
    </citation>
    <scope>NUCLEOTIDE SEQUENCE [LARGE SCALE GENOMIC DNA]</scope>
    <source>
        <strain evidence="3 4">DSM 45888</strain>
    </source>
</reference>
<sequence length="166" mass="16903">MIGRRQAGRVPRSEVAERRSGGRRRFRLIGQVSGAGRNALRASGGGRALRAGAERGSFTAELAAGLPALLLLLLVGLTAVNAVSTRASCLHAAREAALAAARDEADNGDGGYATPPGAEVSVLIDGGRVRATVRAPVRTLGGRLPRITVVATAVAALEPRIGLGTP</sequence>
<proteinExistence type="predicted"/>
<keyword evidence="2" id="KW-0472">Membrane</keyword>